<dbReference type="Pfam" id="PF00296">
    <property type="entry name" value="Bac_luciferase"/>
    <property type="match status" value="1"/>
</dbReference>
<protein>
    <submittedName>
        <fullName evidence="3">F420-dependent oxidoreductase, G6PDH family</fullName>
    </submittedName>
</protein>
<organism evidence="3 4">
    <name type="scientific">Streptosporangium canum</name>
    <dbReference type="NCBI Taxonomy" id="324952"/>
    <lineage>
        <taxon>Bacteria</taxon>
        <taxon>Bacillati</taxon>
        <taxon>Actinomycetota</taxon>
        <taxon>Actinomycetes</taxon>
        <taxon>Streptosporangiales</taxon>
        <taxon>Streptosporangiaceae</taxon>
        <taxon>Streptosporangium</taxon>
    </lineage>
</organism>
<dbReference type="RefSeq" id="WP_093887604.1">
    <property type="nucleotide sequence ID" value="NZ_FOQY01000008.1"/>
</dbReference>
<dbReference type="GO" id="GO:0016705">
    <property type="term" value="F:oxidoreductase activity, acting on paired donors, with incorporation or reduction of molecular oxygen"/>
    <property type="evidence" value="ECO:0007669"/>
    <property type="project" value="InterPro"/>
</dbReference>
<evidence type="ECO:0000313" key="3">
    <source>
        <dbReference type="EMBL" id="SFJ40320.1"/>
    </source>
</evidence>
<feature type="domain" description="Luciferase-like" evidence="2">
    <location>
        <begin position="13"/>
        <end position="292"/>
    </location>
</feature>
<dbReference type="InterPro" id="IPR036661">
    <property type="entry name" value="Luciferase-like_sf"/>
</dbReference>
<dbReference type="InterPro" id="IPR019945">
    <property type="entry name" value="F420_G6P_DH-rel"/>
</dbReference>
<dbReference type="PANTHER" id="PTHR43244">
    <property type="match status" value="1"/>
</dbReference>
<keyword evidence="4" id="KW-1185">Reference proteome</keyword>
<dbReference type="NCBIfam" id="TIGR03557">
    <property type="entry name" value="F420_G6P_family"/>
    <property type="match status" value="1"/>
</dbReference>
<dbReference type="EMBL" id="FOQY01000008">
    <property type="protein sequence ID" value="SFJ40320.1"/>
    <property type="molecule type" value="Genomic_DNA"/>
</dbReference>
<evidence type="ECO:0000259" key="2">
    <source>
        <dbReference type="Pfam" id="PF00296"/>
    </source>
</evidence>
<dbReference type="GeneID" id="96298776"/>
<gene>
    <name evidence="3" type="ORF">SAMN05216275_108251</name>
</gene>
<sequence>MAEIGYTMMCEQTPARQLVDDVATAERIGFDYAVISDHYFPWLEEMGHSPYAWSVLGAAAHATERLPLMTYVTCPIMRYHPAVVAQKAATMGALTEGRFTLGLGSGENLNEHVVGHGWPPVNTRHEMFREAIEIIKELFEGGYTTYRGEFFDVDSAKLFDLPERPVPLAIAASGGGSGDIAAEYGDGLVATDPDGELVRRFAASGGEGKPVYGQLPVCYDSDPKAALERAHRLWRWSAAGWKVMAELPAPVNFAAYAETVRPEDVAEKVPCGSDVDAVVEAVRKYTDAGFTHVALVQIGHEHQREFFDWSEKELLPALRRLP</sequence>
<name>A0A1I3R2Q8_9ACTN</name>
<dbReference type="InterPro" id="IPR011251">
    <property type="entry name" value="Luciferase-like_dom"/>
</dbReference>
<dbReference type="Proteomes" id="UP000199111">
    <property type="component" value="Unassembled WGS sequence"/>
</dbReference>
<evidence type="ECO:0000313" key="4">
    <source>
        <dbReference type="Proteomes" id="UP000199111"/>
    </source>
</evidence>
<reference evidence="4" key="1">
    <citation type="submission" date="2016-10" db="EMBL/GenBank/DDBJ databases">
        <authorList>
            <person name="Varghese N."/>
            <person name="Submissions S."/>
        </authorList>
    </citation>
    <scope>NUCLEOTIDE SEQUENCE [LARGE SCALE GENOMIC DNA]</scope>
    <source>
        <strain evidence="4">CGMCC 4.2126</strain>
    </source>
</reference>
<dbReference type="AlphaFoldDB" id="A0A1I3R2Q8"/>
<dbReference type="PANTHER" id="PTHR43244:SF1">
    <property type="entry name" value="5,10-METHYLENETETRAHYDROMETHANOPTERIN REDUCTASE"/>
    <property type="match status" value="1"/>
</dbReference>
<dbReference type="Gene3D" id="3.20.20.30">
    <property type="entry name" value="Luciferase-like domain"/>
    <property type="match status" value="1"/>
</dbReference>
<dbReference type="CDD" id="cd01097">
    <property type="entry name" value="Tetrahydromethanopterin_reductase"/>
    <property type="match status" value="1"/>
</dbReference>
<proteinExistence type="predicted"/>
<dbReference type="SUPFAM" id="SSF51679">
    <property type="entry name" value="Bacterial luciferase-like"/>
    <property type="match status" value="1"/>
</dbReference>
<dbReference type="InterPro" id="IPR050564">
    <property type="entry name" value="F420-G6PD/mer"/>
</dbReference>
<evidence type="ECO:0000256" key="1">
    <source>
        <dbReference type="ARBA" id="ARBA00023002"/>
    </source>
</evidence>
<keyword evidence="1" id="KW-0560">Oxidoreductase</keyword>
<accession>A0A1I3R2Q8</accession>